<accession>A0ABW4RW09</accession>
<evidence type="ECO:0000313" key="1">
    <source>
        <dbReference type="EMBL" id="MFD1890451.1"/>
    </source>
</evidence>
<proteinExistence type="predicted"/>
<name>A0ABW4RW09_9ACTN</name>
<dbReference type="CDD" id="cd07812">
    <property type="entry name" value="SRPBCC"/>
    <property type="match status" value="1"/>
</dbReference>
<dbReference type="SUPFAM" id="SSF55961">
    <property type="entry name" value="Bet v1-like"/>
    <property type="match status" value="1"/>
</dbReference>
<dbReference type="InterPro" id="IPR019587">
    <property type="entry name" value="Polyketide_cyclase/dehydratase"/>
</dbReference>
<keyword evidence="2" id="KW-1185">Reference proteome</keyword>
<dbReference type="Proteomes" id="UP001597326">
    <property type="component" value="Unassembled WGS sequence"/>
</dbReference>
<dbReference type="InterPro" id="IPR023393">
    <property type="entry name" value="START-like_dom_sf"/>
</dbReference>
<protein>
    <submittedName>
        <fullName evidence="1">SRPBCC family protein</fullName>
    </submittedName>
</protein>
<reference evidence="2" key="1">
    <citation type="journal article" date="2019" name="Int. J. Syst. Evol. Microbiol.">
        <title>The Global Catalogue of Microorganisms (GCM) 10K type strain sequencing project: providing services to taxonomists for standard genome sequencing and annotation.</title>
        <authorList>
            <consortium name="The Broad Institute Genomics Platform"/>
            <consortium name="The Broad Institute Genome Sequencing Center for Infectious Disease"/>
            <person name="Wu L."/>
            <person name="Ma J."/>
        </authorList>
    </citation>
    <scope>NUCLEOTIDE SEQUENCE [LARGE SCALE GENOMIC DNA]</scope>
    <source>
        <strain evidence="2">CAIM 431</strain>
    </source>
</reference>
<dbReference type="EMBL" id="JBHUFZ010000019">
    <property type="protein sequence ID" value="MFD1890451.1"/>
    <property type="molecule type" value="Genomic_DNA"/>
</dbReference>
<dbReference type="Pfam" id="PF10604">
    <property type="entry name" value="Polyketide_cyc2"/>
    <property type="match status" value="1"/>
</dbReference>
<organism evidence="1 2">
    <name type="scientific">Luteococcus peritonei</name>
    <dbReference type="NCBI Taxonomy" id="88874"/>
    <lineage>
        <taxon>Bacteria</taxon>
        <taxon>Bacillati</taxon>
        <taxon>Actinomycetota</taxon>
        <taxon>Actinomycetes</taxon>
        <taxon>Propionibacteriales</taxon>
        <taxon>Propionibacteriaceae</taxon>
        <taxon>Luteococcus</taxon>
    </lineage>
</organism>
<evidence type="ECO:0000313" key="2">
    <source>
        <dbReference type="Proteomes" id="UP001597326"/>
    </source>
</evidence>
<dbReference type="RefSeq" id="WP_343874809.1">
    <property type="nucleotide sequence ID" value="NZ_BAAAIX010000027.1"/>
</dbReference>
<comment type="caution">
    <text evidence="1">The sequence shown here is derived from an EMBL/GenBank/DDBJ whole genome shotgun (WGS) entry which is preliminary data.</text>
</comment>
<gene>
    <name evidence="1" type="ORF">ACFSCS_09710</name>
</gene>
<sequence>MSGRSPATGRLPVFQVELSCPQPPELVWQKLWDLERHSLAVPLTRVRAEGSPELRRGSHFVARTGVGPLALDDWMTVREWSPPTRARIEKTGPLLHGTITVELSPTGTGTRLTWRQGYGARGLPAVMARALVPFVARGYRVALGRILS</sequence>
<dbReference type="Gene3D" id="3.30.530.20">
    <property type="match status" value="1"/>
</dbReference>